<feature type="non-terminal residue" evidence="2">
    <location>
        <position position="385"/>
    </location>
</feature>
<feature type="transmembrane region" description="Helical" evidence="1">
    <location>
        <begin position="299"/>
        <end position="321"/>
    </location>
</feature>
<dbReference type="AlphaFoldDB" id="A0A4P9Z7T8"/>
<keyword evidence="1" id="KW-0812">Transmembrane</keyword>
<evidence type="ECO:0000256" key="1">
    <source>
        <dbReference type="SAM" id="Phobius"/>
    </source>
</evidence>
<name>A0A4P9Z7T8_9ASCO</name>
<evidence type="ECO:0000313" key="3">
    <source>
        <dbReference type="Proteomes" id="UP000268321"/>
    </source>
</evidence>
<keyword evidence="3" id="KW-1185">Reference proteome</keyword>
<dbReference type="PANTHER" id="PTHR12459">
    <property type="entry name" value="TRANSMEMBRANE PROTEIN 135-RELATED"/>
    <property type="match status" value="1"/>
</dbReference>
<dbReference type="Proteomes" id="UP000268321">
    <property type="component" value="Unassembled WGS sequence"/>
</dbReference>
<protein>
    <recommendedName>
        <fullName evidence="4">Transmembrane protein 135 N-terminal domain-containing protein</fullName>
    </recommendedName>
</protein>
<proteinExistence type="predicted"/>
<feature type="transmembrane region" description="Helical" evidence="1">
    <location>
        <begin position="92"/>
        <end position="109"/>
    </location>
</feature>
<evidence type="ECO:0008006" key="4">
    <source>
        <dbReference type="Google" id="ProtNLM"/>
    </source>
</evidence>
<organism evidence="2 3">
    <name type="scientific">Metschnikowia bicuspidata</name>
    <dbReference type="NCBI Taxonomy" id="27322"/>
    <lineage>
        <taxon>Eukaryota</taxon>
        <taxon>Fungi</taxon>
        <taxon>Dikarya</taxon>
        <taxon>Ascomycota</taxon>
        <taxon>Saccharomycotina</taxon>
        <taxon>Pichiomycetes</taxon>
        <taxon>Metschnikowiaceae</taxon>
        <taxon>Metschnikowia</taxon>
    </lineage>
</organism>
<dbReference type="PANTHER" id="PTHR12459:SF15">
    <property type="entry name" value="TRANSMEMBRANE PROTEIN 135"/>
    <property type="match status" value="1"/>
</dbReference>
<feature type="transmembrane region" description="Helical" evidence="1">
    <location>
        <begin position="12"/>
        <end position="30"/>
    </location>
</feature>
<dbReference type="OrthoDB" id="4021778at2759"/>
<reference evidence="3" key="1">
    <citation type="journal article" date="2018" name="Nat. Microbiol.">
        <title>Leveraging single-cell genomics to expand the fungal tree of life.</title>
        <authorList>
            <person name="Ahrendt S.R."/>
            <person name="Quandt C.A."/>
            <person name="Ciobanu D."/>
            <person name="Clum A."/>
            <person name="Salamov A."/>
            <person name="Andreopoulos B."/>
            <person name="Cheng J.F."/>
            <person name="Woyke T."/>
            <person name="Pelin A."/>
            <person name="Henrissat B."/>
            <person name="Reynolds N.K."/>
            <person name="Benny G.L."/>
            <person name="Smith M.E."/>
            <person name="James T.Y."/>
            <person name="Grigoriev I.V."/>
        </authorList>
    </citation>
    <scope>NUCLEOTIDE SEQUENCE [LARGE SCALE GENOMIC DNA]</scope>
    <source>
        <strain evidence="3">Baker2002</strain>
    </source>
</reference>
<gene>
    <name evidence="2" type="ORF">METBISCDRAFT_20226</name>
</gene>
<dbReference type="EMBL" id="ML004605">
    <property type="protein sequence ID" value="RKP28763.1"/>
    <property type="molecule type" value="Genomic_DNA"/>
</dbReference>
<evidence type="ECO:0000313" key="2">
    <source>
        <dbReference type="EMBL" id="RKP28763.1"/>
    </source>
</evidence>
<keyword evidence="1" id="KW-0472">Membrane</keyword>
<dbReference type="InterPro" id="IPR026749">
    <property type="entry name" value="Tmem135"/>
</dbReference>
<accession>A0A4P9Z7T8</accession>
<feature type="transmembrane region" description="Helical" evidence="1">
    <location>
        <begin position="264"/>
        <end position="287"/>
    </location>
</feature>
<sequence length="385" mass="43377">MNAKVLSPALRAYLFVHLYITVPKIFFNVLQLARKDQVLLIPCSAFNTLRKACRPTKFPALAAKLMLQINATEPLVYYVFKRLGYPLAPRRRLFVSTVVAVFCAALIHFKNFQNTSSAHGRQLLLDLTLLVAVRAADTAAASTLSYVGGGWWALVGDGALFVATSALIMYSWFYYPERLPTAYRNWITSAASMDDELVELLREVKHKRIAYGEKGRGEHLLQEFCERKNQSPERGSLLINQPLSCECVHAFVTPNCELHALYRFARGVCFAMKLYGSINLLMLVLRWNKPRFWRNALQALANAARSSCFLASFIALCWYGVCLGRTRLLPALFPHVPRTRWDDTVAVACGCVLCGFSCFVETPQRRKELALFVAPRAFSTLVSTE</sequence>
<keyword evidence="1" id="KW-1133">Transmembrane helix</keyword>
<feature type="transmembrane region" description="Helical" evidence="1">
    <location>
        <begin position="154"/>
        <end position="175"/>
    </location>
</feature>